<evidence type="ECO:0000256" key="2">
    <source>
        <dbReference type="SAM" id="Coils"/>
    </source>
</evidence>
<dbReference type="Gene3D" id="1.10.260.40">
    <property type="entry name" value="lambda repressor-like DNA-binding domains"/>
    <property type="match status" value="1"/>
</dbReference>
<organism evidence="4 5">
    <name type="scientific">Thioflexithrix psekupsensis</name>
    <dbReference type="NCBI Taxonomy" id="1570016"/>
    <lineage>
        <taxon>Bacteria</taxon>
        <taxon>Pseudomonadati</taxon>
        <taxon>Pseudomonadota</taxon>
        <taxon>Gammaproteobacteria</taxon>
        <taxon>Thiotrichales</taxon>
        <taxon>Thioflexithrix</taxon>
    </lineage>
</organism>
<dbReference type="RefSeq" id="WP_086486630.1">
    <property type="nucleotide sequence ID" value="NZ_MSLT01000001.1"/>
</dbReference>
<dbReference type="EMBL" id="MSLT01000001">
    <property type="protein sequence ID" value="OUD16230.1"/>
    <property type="molecule type" value="Genomic_DNA"/>
</dbReference>
<dbReference type="SMART" id="SM00530">
    <property type="entry name" value="HTH_XRE"/>
    <property type="match status" value="1"/>
</dbReference>
<proteinExistence type="predicted"/>
<accession>A0A251XDD7</accession>
<dbReference type="CDD" id="cd00093">
    <property type="entry name" value="HTH_XRE"/>
    <property type="match status" value="1"/>
</dbReference>
<name>A0A251XDD7_9GAMM</name>
<dbReference type="PANTHER" id="PTHR46797:SF24">
    <property type="entry name" value="DNA-BINDING PHAGE PROTEIN"/>
    <property type="match status" value="1"/>
</dbReference>
<keyword evidence="1" id="KW-0238">DNA-binding</keyword>
<dbReference type="InterPro" id="IPR001387">
    <property type="entry name" value="Cro/C1-type_HTH"/>
</dbReference>
<comment type="caution">
    <text evidence="4">The sequence shown here is derived from an EMBL/GenBank/DDBJ whole genome shotgun (WGS) entry which is preliminary data.</text>
</comment>
<evidence type="ECO:0000313" key="5">
    <source>
        <dbReference type="Proteomes" id="UP000194798"/>
    </source>
</evidence>
<dbReference type="Proteomes" id="UP000194798">
    <property type="component" value="Unassembled WGS sequence"/>
</dbReference>
<sequence>MQLHEKIKFFRRTKGFTQEEIAEKLNITPVAYSNLERGESNISMKRLEEITKAIDIELLDLLSFGEKNVIVLHADTYNSSNSFLQFLQNVNIPENFNVRSIELEKANLLIEQQNEQIDLLRQDIEHLKEIIQLLKQQLSNKSE</sequence>
<keyword evidence="5" id="KW-1185">Reference proteome</keyword>
<evidence type="ECO:0000313" key="4">
    <source>
        <dbReference type="EMBL" id="OUD16230.1"/>
    </source>
</evidence>
<evidence type="ECO:0000256" key="1">
    <source>
        <dbReference type="ARBA" id="ARBA00023125"/>
    </source>
</evidence>
<dbReference type="SUPFAM" id="SSF47413">
    <property type="entry name" value="lambda repressor-like DNA-binding domains"/>
    <property type="match status" value="1"/>
</dbReference>
<dbReference type="OrthoDB" id="5678656at2"/>
<dbReference type="AlphaFoldDB" id="A0A251XDD7"/>
<keyword evidence="2" id="KW-0175">Coiled coil</keyword>
<dbReference type="InterPro" id="IPR050807">
    <property type="entry name" value="TransReg_Diox_bact_type"/>
</dbReference>
<dbReference type="GO" id="GO:0005829">
    <property type="term" value="C:cytosol"/>
    <property type="evidence" value="ECO:0007669"/>
    <property type="project" value="TreeGrafter"/>
</dbReference>
<evidence type="ECO:0000259" key="3">
    <source>
        <dbReference type="PROSITE" id="PS50943"/>
    </source>
</evidence>
<dbReference type="GO" id="GO:0003700">
    <property type="term" value="F:DNA-binding transcription factor activity"/>
    <property type="evidence" value="ECO:0007669"/>
    <property type="project" value="TreeGrafter"/>
</dbReference>
<dbReference type="PROSITE" id="PS50943">
    <property type="entry name" value="HTH_CROC1"/>
    <property type="match status" value="1"/>
</dbReference>
<dbReference type="InterPro" id="IPR010982">
    <property type="entry name" value="Lambda_DNA-bd_dom_sf"/>
</dbReference>
<dbReference type="PANTHER" id="PTHR46797">
    <property type="entry name" value="HTH-TYPE TRANSCRIPTIONAL REGULATOR"/>
    <property type="match status" value="1"/>
</dbReference>
<reference evidence="4 5" key="1">
    <citation type="submission" date="2016-12" db="EMBL/GenBank/DDBJ databases">
        <title>Thioflexothrix psekupsii D3 genome sequencing and assembly.</title>
        <authorList>
            <person name="Fomenkov A."/>
            <person name="Vincze T."/>
            <person name="Grabovich M."/>
            <person name="Anton B.P."/>
            <person name="Dubinina G."/>
            <person name="Orlova M."/>
            <person name="Belousova E."/>
            <person name="Roberts R.J."/>
        </authorList>
    </citation>
    <scope>NUCLEOTIDE SEQUENCE [LARGE SCALE GENOMIC DNA]</scope>
    <source>
        <strain evidence="4">D3</strain>
    </source>
</reference>
<protein>
    <recommendedName>
        <fullName evidence="3">HTH cro/C1-type domain-containing protein</fullName>
    </recommendedName>
</protein>
<gene>
    <name evidence="4" type="ORF">TPSD3_00455</name>
</gene>
<feature type="domain" description="HTH cro/C1-type" evidence="3">
    <location>
        <begin position="7"/>
        <end position="61"/>
    </location>
</feature>
<dbReference type="Pfam" id="PF01381">
    <property type="entry name" value="HTH_3"/>
    <property type="match status" value="1"/>
</dbReference>
<dbReference type="GO" id="GO:0003677">
    <property type="term" value="F:DNA binding"/>
    <property type="evidence" value="ECO:0007669"/>
    <property type="project" value="UniProtKB-KW"/>
</dbReference>
<feature type="coiled-coil region" evidence="2">
    <location>
        <begin position="103"/>
        <end position="137"/>
    </location>
</feature>